<sequence>MNRVHALLLLLFSLAMCQAGAATVQACADQAEMPPFVYAERVHGQRSGQVVGASVDLLNLIGARHGWQVQVQLLPWARCLALVADHRVALALNIGQADATASKLLLSDAYFTMHNVYFYSRRARPQGIHLRQLADVHRYHLCGLGGYRFEAYGIATADVDRGATIGYEQLIGKLHLGRCDLFIDSRETMAGQYLINPTLRGMLVDGTLVSQPLPGSPLRELYFGVAASGAGAAQLLRTINAGLARLDKTKELDKLLAHYLED</sequence>
<evidence type="ECO:0000256" key="1">
    <source>
        <dbReference type="ARBA" id="ARBA00022729"/>
    </source>
</evidence>
<comment type="caution">
    <text evidence="4">The sequence shown here is derived from an EMBL/GenBank/DDBJ whole genome shotgun (WGS) entry which is preliminary data.</text>
</comment>
<organism evidence="4 5">
    <name type="scientific">Rugamonas fusca</name>
    <dbReference type="NCBI Taxonomy" id="2758568"/>
    <lineage>
        <taxon>Bacteria</taxon>
        <taxon>Pseudomonadati</taxon>
        <taxon>Pseudomonadota</taxon>
        <taxon>Betaproteobacteria</taxon>
        <taxon>Burkholderiales</taxon>
        <taxon>Oxalobacteraceae</taxon>
        <taxon>Telluria group</taxon>
        <taxon>Rugamonas</taxon>
    </lineage>
</organism>
<accession>A0A7W2EHA5</accession>
<dbReference type="SMART" id="SM00062">
    <property type="entry name" value="PBPb"/>
    <property type="match status" value="1"/>
</dbReference>
<evidence type="ECO:0000313" key="4">
    <source>
        <dbReference type="EMBL" id="MBA5605891.1"/>
    </source>
</evidence>
<dbReference type="EMBL" id="JACEZS010000008">
    <property type="protein sequence ID" value="MBA5605891.1"/>
    <property type="molecule type" value="Genomic_DNA"/>
</dbReference>
<name>A0A7W2EHA5_9BURK</name>
<dbReference type="Pfam" id="PF00497">
    <property type="entry name" value="SBP_bac_3"/>
    <property type="match status" value="1"/>
</dbReference>
<proteinExistence type="predicted"/>
<dbReference type="AlphaFoldDB" id="A0A7W2EHA5"/>
<dbReference type="PANTHER" id="PTHR35936:SF25">
    <property type="entry name" value="ABC TRANSPORTER SUBSTRATE-BINDING PROTEIN"/>
    <property type="match status" value="1"/>
</dbReference>
<dbReference type="SUPFAM" id="SSF53850">
    <property type="entry name" value="Periplasmic binding protein-like II"/>
    <property type="match status" value="1"/>
</dbReference>
<keyword evidence="5" id="KW-1185">Reference proteome</keyword>
<protein>
    <submittedName>
        <fullName evidence="4">Transporter substrate-binding domain-containing protein</fullName>
    </submittedName>
</protein>
<feature type="signal peptide" evidence="2">
    <location>
        <begin position="1"/>
        <end position="21"/>
    </location>
</feature>
<dbReference type="PROSITE" id="PS51257">
    <property type="entry name" value="PROKAR_LIPOPROTEIN"/>
    <property type="match status" value="1"/>
</dbReference>
<dbReference type="InterPro" id="IPR001638">
    <property type="entry name" value="Solute-binding_3/MltF_N"/>
</dbReference>
<dbReference type="RefSeq" id="WP_182217343.1">
    <property type="nucleotide sequence ID" value="NZ_JACEZS010000008.1"/>
</dbReference>
<feature type="chain" id="PRO_5031171655" evidence="2">
    <location>
        <begin position="22"/>
        <end position="262"/>
    </location>
</feature>
<reference evidence="4 5" key="1">
    <citation type="submission" date="2020-07" db="EMBL/GenBank/DDBJ databases">
        <title>Novel species isolated from subtropical streams in China.</title>
        <authorList>
            <person name="Lu H."/>
        </authorList>
    </citation>
    <scope>NUCLEOTIDE SEQUENCE [LARGE SCALE GENOMIC DNA]</scope>
    <source>
        <strain evidence="4 5">FT3S</strain>
    </source>
</reference>
<gene>
    <name evidence="4" type="ORF">H3H36_11025</name>
</gene>
<evidence type="ECO:0000256" key="2">
    <source>
        <dbReference type="SAM" id="SignalP"/>
    </source>
</evidence>
<dbReference type="PANTHER" id="PTHR35936">
    <property type="entry name" value="MEMBRANE-BOUND LYTIC MUREIN TRANSGLYCOSYLASE F"/>
    <property type="match status" value="1"/>
</dbReference>
<feature type="domain" description="Solute-binding protein family 3/N-terminal" evidence="3">
    <location>
        <begin position="23"/>
        <end position="262"/>
    </location>
</feature>
<dbReference type="Gene3D" id="3.40.190.10">
    <property type="entry name" value="Periplasmic binding protein-like II"/>
    <property type="match status" value="2"/>
</dbReference>
<dbReference type="Proteomes" id="UP000566711">
    <property type="component" value="Unassembled WGS sequence"/>
</dbReference>
<evidence type="ECO:0000259" key="3">
    <source>
        <dbReference type="SMART" id="SM00062"/>
    </source>
</evidence>
<evidence type="ECO:0000313" key="5">
    <source>
        <dbReference type="Proteomes" id="UP000566711"/>
    </source>
</evidence>
<keyword evidence="1 2" id="KW-0732">Signal</keyword>